<dbReference type="Pfam" id="PF00335">
    <property type="entry name" value="Tetraspanin"/>
    <property type="match status" value="1"/>
</dbReference>
<evidence type="ECO:0000256" key="4">
    <source>
        <dbReference type="ARBA" id="ARBA00022989"/>
    </source>
</evidence>
<comment type="similarity">
    <text evidence="2 7">Belongs to the tetraspanin (TM4SF) family.</text>
</comment>
<evidence type="ECO:0000256" key="1">
    <source>
        <dbReference type="ARBA" id="ARBA00004141"/>
    </source>
</evidence>
<dbReference type="PRINTS" id="PR00259">
    <property type="entry name" value="TMFOUR"/>
</dbReference>
<dbReference type="EMBL" id="JAPTSV010000002">
    <property type="protein sequence ID" value="KAJ1530453.1"/>
    <property type="molecule type" value="Genomic_DNA"/>
</dbReference>
<keyword evidence="3 7" id="KW-0812">Transmembrane</keyword>
<feature type="transmembrane region" description="Helical" evidence="7">
    <location>
        <begin position="206"/>
        <end position="230"/>
    </location>
</feature>
<sequence length="247" mass="26604">MGVGREMGGCGQCIKYSMFLANFVIFLGGAVVLGIGVWTLLDKAFITELTGTNMFLGAVYILIATGGLVTLIAFLGCVGAVKEVKCMLLAYFLIVFIVFVTMLVGGVLGYVFRENVRKHTDYKMRSTLADYRTNKSIQRAWDETQESFHCCGVDGPTDWKSQIPSSCCKMGPEGKNPCQSSPTPGNIYTMGCLTTLQSLITDNTNVLAGAGIGVSSLMVTFIAPQVLLVLKAKRKKNHLQAVCGAVL</sequence>
<protein>
    <recommendedName>
        <fullName evidence="7">Tetraspanin</fullName>
    </recommendedName>
</protein>
<dbReference type="InterPro" id="IPR018499">
    <property type="entry name" value="Tetraspanin/Peripherin"/>
</dbReference>
<evidence type="ECO:0000313" key="9">
    <source>
        <dbReference type="Proteomes" id="UP001075354"/>
    </source>
</evidence>
<keyword evidence="4 7" id="KW-1133">Transmembrane helix</keyword>
<evidence type="ECO:0000256" key="2">
    <source>
        <dbReference type="ARBA" id="ARBA00006840"/>
    </source>
</evidence>
<dbReference type="PANTHER" id="PTHR19282:SF527">
    <property type="entry name" value="TETRASPANIN"/>
    <property type="match status" value="1"/>
</dbReference>
<dbReference type="InterPro" id="IPR008952">
    <property type="entry name" value="Tetraspanin_EC2_sf"/>
</dbReference>
<dbReference type="PANTHER" id="PTHR19282">
    <property type="entry name" value="TETRASPANIN"/>
    <property type="match status" value="1"/>
</dbReference>
<dbReference type="SUPFAM" id="SSF48652">
    <property type="entry name" value="Tetraspanin"/>
    <property type="match status" value="1"/>
</dbReference>
<dbReference type="InterPro" id="IPR000301">
    <property type="entry name" value="Tetraspanin_animals"/>
</dbReference>
<comment type="subcellular location">
    <subcellularLocation>
        <location evidence="1 7">Membrane</location>
        <topology evidence="1 7">Multi-pass membrane protein</topology>
    </subcellularLocation>
</comment>
<evidence type="ECO:0000313" key="8">
    <source>
        <dbReference type="EMBL" id="KAJ1530453.1"/>
    </source>
</evidence>
<dbReference type="Gene3D" id="1.10.1450.10">
    <property type="entry name" value="Tetraspanin"/>
    <property type="match status" value="1"/>
</dbReference>
<dbReference type="PIRSF" id="PIRSF002419">
    <property type="entry name" value="Tetraspanin"/>
    <property type="match status" value="1"/>
</dbReference>
<proteinExistence type="inferred from homology"/>
<feature type="disulfide bond" evidence="6">
    <location>
        <begin position="151"/>
        <end position="167"/>
    </location>
</feature>
<reference evidence="8" key="1">
    <citation type="submission" date="2022-12" db="EMBL/GenBank/DDBJ databases">
        <title>Chromosome-level genome assembly of the bean flower thrips Megalurothrips usitatus.</title>
        <authorList>
            <person name="Ma L."/>
            <person name="Liu Q."/>
            <person name="Li H."/>
            <person name="Cai W."/>
        </authorList>
    </citation>
    <scope>NUCLEOTIDE SEQUENCE</scope>
    <source>
        <strain evidence="8">Cailab_2022a</strain>
    </source>
</reference>
<accession>A0AAV7XV72</accession>
<dbReference type="CDD" id="cd03127">
    <property type="entry name" value="tetraspanin_LEL"/>
    <property type="match status" value="1"/>
</dbReference>
<keyword evidence="6" id="KW-1015">Disulfide bond</keyword>
<dbReference type="AlphaFoldDB" id="A0AAV7XV72"/>
<dbReference type="GO" id="GO:0005886">
    <property type="term" value="C:plasma membrane"/>
    <property type="evidence" value="ECO:0007669"/>
    <property type="project" value="TreeGrafter"/>
</dbReference>
<keyword evidence="5 7" id="KW-0472">Membrane</keyword>
<name>A0AAV7XV72_9NEOP</name>
<feature type="transmembrane region" description="Helical" evidence="7">
    <location>
        <begin position="53"/>
        <end position="81"/>
    </location>
</feature>
<feature type="transmembrane region" description="Helical" evidence="7">
    <location>
        <begin position="20"/>
        <end position="41"/>
    </location>
</feature>
<gene>
    <name evidence="8" type="ORF">ONE63_005356</name>
</gene>
<evidence type="ECO:0000256" key="5">
    <source>
        <dbReference type="ARBA" id="ARBA00023136"/>
    </source>
</evidence>
<evidence type="ECO:0000256" key="7">
    <source>
        <dbReference type="RuleBase" id="RU361218"/>
    </source>
</evidence>
<dbReference type="Proteomes" id="UP001075354">
    <property type="component" value="Chromosome 2"/>
</dbReference>
<keyword evidence="9" id="KW-1185">Reference proteome</keyword>
<evidence type="ECO:0000256" key="6">
    <source>
        <dbReference type="PIRSR" id="PIRSR002419-1"/>
    </source>
</evidence>
<organism evidence="8 9">
    <name type="scientific">Megalurothrips usitatus</name>
    <name type="common">bean blossom thrips</name>
    <dbReference type="NCBI Taxonomy" id="439358"/>
    <lineage>
        <taxon>Eukaryota</taxon>
        <taxon>Metazoa</taxon>
        <taxon>Ecdysozoa</taxon>
        <taxon>Arthropoda</taxon>
        <taxon>Hexapoda</taxon>
        <taxon>Insecta</taxon>
        <taxon>Pterygota</taxon>
        <taxon>Neoptera</taxon>
        <taxon>Paraneoptera</taxon>
        <taxon>Thysanoptera</taxon>
        <taxon>Terebrantia</taxon>
        <taxon>Thripoidea</taxon>
        <taxon>Thripidae</taxon>
        <taxon>Megalurothrips</taxon>
    </lineage>
</organism>
<evidence type="ECO:0000256" key="3">
    <source>
        <dbReference type="ARBA" id="ARBA00022692"/>
    </source>
</evidence>
<comment type="caution">
    <text evidence="8">The sequence shown here is derived from an EMBL/GenBank/DDBJ whole genome shotgun (WGS) entry which is preliminary data.</text>
</comment>
<feature type="transmembrane region" description="Helical" evidence="7">
    <location>
        <begin position="88"/>
        <end position="112"/>
    </location>
</feature>